<dbReference type="InterPro" id="IPR027359">
    <property type="entry name" value="Volt_channel_dom_sf"/>
</dbReference>
<evidence type="ECO:0000256" key="13">
    <source>
        <dbReference type="SAM" id="Coils"/>
    </source>
</evidence>
<evidence type="ECO:0000256" key="4">
    <source>
        <dbReference type="ARBA" id="ARBA00022673"/>
    </source>
</evidence>
<dbReference type="InterPro" id="IPR050599">
    <property type="entry name" value="VDCC_alpha-1_subunit"/>
</dbReference>
<dbReference type="SUPFAM" id="SSF81324">
    <property type="entry name" value="Voltage-gated potassium channels"/>
    <property type="match status" value="1"/>
</dbReference>
<feature type="compositionally biased region" description="Basic and acidic residues" evidence="14">
    <location>
        <begin position="39"/>
        <end position="50"/>
    </location>
</feature>
<evidence type="ECO:0000256" key="11">
    <source>
        <dbReference type="ARBA" id="ARBA00023180"/>
    </source>
</evidence>
<evidence type="ECO:0000256" key="9">
    <source>
        <dbReference type="ARBA" id="ARBA00023065"/>
    </source>
</evidence>
<feature type="region of interest" description="Disordered" evidence="14">
    <location>
        <begin position="1"/>
        <end position="53"/>
    </location>
</feature>
<feature type="transmembrane region" description="Helical" evidence="15">
    <location>
        <begin position="144"/>
        <end position="165"/>
    </location>
</feature>
<feature type="transmembrane region" description="Helical" evidence="15">
    <location>
        <begin position="186"/>
        <end position="214"/>
    </location>
</feature>
<dbReference type="InterPro" id="IPR005821">
    <property type="entry name" value="Ion_trans_dom"/>
</dbReference>
<feature type="transmembrane region" description="Helical" evidence="15">
    <location>
        <begin position="261"/>
        <end position="285"/>
    </location>
</feature>
<evidence type="ECO:0000256" key="3">
    <source>
        <dbReference type="ARBA" id="ARBA00022568"/>
    </source>
</evidence>
<keyword evidence="2" id="KW-0813">Transport</keyword>
<gene>
    <name evidence="17" type="ORF">CYMTET_23450</name>
</gene>
<evidence type="ECO:0000256" key="14">
    <source>
        <dbReference type="SAM" id="MobiDB-lite"/>
    </source>
</evidence>
<comment type="subcellular location">
    <subcellularLocation>
        <location evidence="1">Membrane</location>
        <topology evidence="1">Multi-pass membrane protein</topology>
    </subcellularLocation>
</comment>
<dbReference type="PANTHER" id="PTHR45628:SF7">
    <property type="entry name" value="VOLTAGE-DEPENDENT CALCIUM CHANNEL TYPE A SUBUNIT ALPHA-1"/>
    <property type="match status" value="1"/>
</dbReference>
<accession>A0AAE0FYL6</accession>
<dbReference type="Proteomes" id="UP001190700">
    <property type="component" value="Unassembled WGS sequence"/>
</dbReference>
<evidence type="ECO:0000259" key="16">
    <source>
        <dbReference type="Pfam" id="PF00520"/>
    </source>
</evidence>
<feature type="region of interest" description="Disordered" evidence="14">
    <location>
        <begin position="589"/>
        <end position="617"/>
    </location>
</feature>
<keyword evidence="7" id="KW-0851">Voltage-gated channel</keyword>
<sequence>RGSKRVSKKDSQKKESKSQVHLPGPPQPKLNRSWGISEKPPRTLGDDDQPKLAGQTKAERSGFLRFQLEAQAFYSHGYTQIAIALLIFANFVVNAAEAQAEGAEETFLVLEYIFTILFTAELLLNMYCGWLWTFWRSTWNVFDFVVVAVSLLSLVVSGLPGVGILRLMRAFRVFRLFKRMQSLYKIILCLQQAVPGCLNASSIVVLVTAIYSILAVEFFRYDSPEYFGTFFAAMFSLFQMLTGDAWAEAYARDLIAQYPSAGFFFCSYYIVGNIILFNVVIAVLLDRFVQPDEAMDDDEDFVDFADAEMSIPGVTSQPAGVAGTIDAAKAHQEKTGQSFKSNAFRNAAMLLVEANRDLEEQRKAEERRKKELAGRFGGKWIRKAQQAKASPTRPKVLAHVLPHYVKTLLSDRPKEYYKLHDNIVLEKIARQMHALEVTMSSFREDFTAFKLVRAQCTFRRRGTSHIDKSLHCVSASPEPHEPLKPQPTLHTSTTLDLAVEDVKWLARDPSPSDLNAMGDLGRNALPNSTGQGAGKGASAEPLCTAVTTVYSKIDPQSRFVLGVDGVPLIKQKAPLSDIDSPWTLNSLSHGKKLERSDDSAQQRLPLGPEDTFDPVCP</sequence>
<feature type="domain" description="Ion transport" evidence="16">
    <location>
        <begin position="78"/>
        <end position="290"/>
    </location>
</feature>
<keyword evidence="3" id="KW-0109">Calcium transport</keyword>
<dbReference type="PRINTS" id="PR00169">
    <property type="entry name" value="KCHANNEL"/>
</dbReference>
<keyword evidence="9" id="KW-0406">Ion transport</keyword>
<feature type="compositionally biased region" description="Basic and acidic residues" evidence="14">
    <location>
        <begin position="591"/>
        <end position="600"/>
    </location>
</feature>
<dbReference type="Pfam" id="PF00520">
    <property type="entry name" value="Ion_trans"/>
    <property type="match status" value="1"/>
</dbReference>
<keyword evidence="8 15" id="KW-1133">Transmembrane helix</keyword>
<dbReference type="Gene3D" id="1.10.287.70">
    <property type="match status" value="1"/>
</dbReference>
<feature type="transmembrane region" description="Helical" evidence="15">
    <location>
        <begin position="226"/>
        <end position="249"/>
    </location>
</feature>
<keyword evidence="10 15" id="KW-0472">Membrane</keyword>
<proteinExistence type="predicted"/>
<evidence type="ECO:0000256" key="15">
    <source>
        <dbReference type="SAM" id="Phobius"/>
    </source>
</evidence>
<feature type="transmembrane region" description="Helical" evidence="15">
    <location>
        <begin position="77"/>
        <end position="96"/>
    </location>
</feature>
<evidence type="ECO:0000313" key="17">
    <source>
        <dbReference type="EMBL" id="KAK3268020.1"/>
    </source>
</evidence>
<evidence type="ECO:0000256" key="8">
    <source>
        <dbReference type="ARBA" id="ARBA00022989"/>
    </source>
</evidence>
<dbReference type="AlphaFoldDB" id="A0AAE0FYL6"/>
<evidence type="ECO:0000256" key="12">
    <source>
        <dbReference type="ARBA" id="ARBA00023303"/>
    </source>
</evidence>
<dbReference type="EMBL" id="LGRX02012061">
    <property type="protein sequence ID" value="KAK3268020.1"/>
    <property type="molecule type" value="Genomic_DNA"/>
</dbReference>
<feature type="coiled-coil region" evidence="13">
    <location>
        <begin position="348"/>
        <end position="375"/>
    </location>
</feature>
<reference evidence="17 18" key="1">
    <citation type="journal article" date="2015" name="Genome Biol. Evol.">
        <title>Comparative Genomics of a Bacterivorous Green Alga Reveals Evolutionary Causalities and Consequences of Phago-Mixotrophic Mode of Nutrition.</title>
        <authorList>
            <person name="Burns J.A."/>
            <person name="Paasch A."/>
            <person name="Narechania A."/>
            <person name="Kim E."/>
        </authorList>
    </citation>
    <scope>NUCLEOTIDE SEQUENCE [LARGE SCALE GENOMIC DNA]</scope>
    <source>
        <strain evidence="17 18">PLY_AMNH</strain>
    </source>
</reference>
<evidence type="ECO:0000256" key="2">
    <source>
        <dbReference type="ARBA" id="ARBA00022448"/>
    </source>
</evidence>
<keyword evidence="4" id="KW-0107">Calcium channel</keyword>
<protein>
    <recommendedName>
        <fullName evidence="16">Ion transport domain-containing protein</fullName>
    </recommendedName>
</protein>
<keyword evidence="13" id="KW-0175">Coiled coil</keyword>
<comment type="caution">
    <text evidence="17">The sequence shown here is derived from an EMBL/GenBank/DDBJ whole genome shotgun (WGS) entry which is preliminary data.</text>
</comment>
<feature type="compositionally biased region" description="Basic and acidic residues" evidence="14">
    <location>
        <begin position="8"/>
        <end position="18"/>
    </location>
</feature>
<keyword evidence="6" id="KW-0106">Calcium</keyword>
<dbReference type="GO" id="GO:0098703">
    <property type="term" value="P:calcium ion import across plasma membrane"/>
    <property type="evidence" value="ECO:0007669"/>
    <property type="project" value="TreeGrafter"/>
</dbReference>
<keyword evidence="5 15" id="KW-0812">Transmembrane</keyword>
<dbReference type="GO" id="GO:0005891">
    <property type="term" value="C:voltage-gated calcium channel complex"/>
    <property type="evidence" value="ECO:0007669"/>
    <property type="project" value="TreeGrafter"/>
</dbReference>
<dbReference type="Gene3D" id="1.20.120.350">
    <property type="entry name" value="Voltage-gated potassium channels. Chain C"/>
    <property type="match status" value="1"/>
</dbReference>
<keyword evidence="11" id="KW-0325">Glycoprotein</keyword>
<keyword evidence="12" id="KW-0407">Ion channel</keyword>
<name>A0AAE0FYL6_9CHLO</name>
<evidence type="ECO:0000256" key="7">
    <source>
        <dbReference type="ARBA" id="ARBA00022882"/>
    </source>
</evidence>
<evidence type="ECO:0000313" key="18">
    <source>
        <dbReference type="Proteomes" id="UP001190700"/>
    </source>
</evidence>
<evidence type="ECO:0000256" key="1">
    <source>
        <dbReference type="ARBA" id="ARBA00004141"/>
    </source>
</evidence>
<feature type="transmembrane region" description="Helical" evidence="15">
    <location>
        <begin position="108"/>
        <end position="132"/>
    </location>
</feature>
<dbReference type="PANTHER" id="PTHR45628">
    <property type="entry name" value="VOLTAGE-DEPENDENT CALCIUM CHANNEL TYPE A SUBUNIT ALPHA-1"/>
    <property type="match status" value="1"/>
</dbReference>
<dbReference type="GO" id="GO:0008331">
    <property type="term" value="F:high voltage-gated calcium channel activity"/>
    <property type="evidence" value="ECO:0007669"/>
    <property type="project" value="TreeGrafter"/>
</dbReference>
<keyword evidence="18" id="KW-1185">Reference proteome</keyword>
<evidence type="ECO:0000256" key="10">
    <source>
        <dbReference type="ARBA" id="ARBA00023136"/>
    </source>
</evidence>
<organism evidence="17 18">
    <name type="scientific">Cymbomonas tetramitiformis</name>
    <dbReference type="NCBI Taxonomy" id="36881"/>
    <lineage>
        <taxon>Eukaryota</taxon>
        <taxon>Viridiplantae</taxon>
        <taxon>Chlorophyta</taxon>
        <taxon>Pyramimonadophyceae</taxon>
        <taxon>Pyramimonadales</taxon>
        <taxon>Pyramimonadaceae</taxon>
        <taxon>Cymbomonas</taxon>
    </lineage>
</organism>
<feature type="non-terminal residue" evidence="17">
    <location>
        <position position="1"/>
    </location>
</feature>
<evidence type="ECO:0000256" key="5">
    <source>
        <dbReference type="ARBA" id="ARBA00022692"/>
    </source>
</evidence>
<evidence type="ECO:0000256" key="6">
    <source>
        <dbReference type="ARBA" id="ARBA00022837"/>
    </source>
</evidence>